<dbReference type="HOGENOM" id="CLU_3245446_0_0_2"/>
<dbReference type="Proteomes" id="UP000010843">
    <property type="component" value="Chromosome"/>
</dbReference>
<protein>
    <submittedName>
        <fullName evidence="1">Uncharacterized protein</fullName>
    </submittedName>
</protein>
<sequence length="42" mass="4606">MHSGTSDHIQQRLYIALTVTFGAADRTMESCAFAHTDPKTVP</sequence>
<organism evidence="1 2">
    <name type="scientific">Natrinema pellirubrum (strain DSM 15624 / CIP 106293 / JCM 10476 / NCIMB 786 / 157)</name>
    <dbReference type="NCBI Taxonomy" id="797303"/>
    <lineage>
        <taxon>Archaea</taxon>
        <taxon>Methanobacteriati</taxon>
        <taxon>Methanobacteriota</taxon>
        <taxon>Stenosarchaea group</taxon>
        <taxon>Halobacteria</taxon>
        <taxon>Halobacteriales</taxon>
        <taxon>Natrialbaceae</taxon>
        <taxon>Natrinema</taxon>
    </lineage>
</organism>
<dbReference type="AlphaFoldDB" id="L0JIH9"/>
<name>L0JIH9_NATP1</name>
<dbReference type="KEGG" id="npe:Natpe_1406"/>
<reference evidence="2" key="1">
    <citation type="submission" date="2012-02" db="EMBL/GenBank/DDBJ databases">
        <title>Complete sequence of chromosome of Natrinema pellirubrum DSM 15624.</title>
        <authorList>
            <person name="Lucas S."/>
            <person name="Han J."/>
            <person name="Lapidus A."/>
            <person name="Cheng J.-F."/>
            <person name="Goodwin L."/>
            <person name="Pitluck S."/>
            <person name="Peters L."/>
            <person name="Teshima H."/>
            <person name="Detter J.C."/>
            <person name="Han C."/>
            <person name="Tapia R."/>
            <person name="Land M."/>
            <person name="Hauser L."/>
            <person name="Kyrpides N."/>
            <person name="Ivanova N."/>
            <person name="Pagani I."/>
            <person name="Sproer C."/>
            <person name="Anderson I."/>
            <person name="Woyke T."/>
        </authorList>
    </citation>
    <scope>NUCLEOTIDE SEQUENCE [LARGE SCALE GENOMIC DNA]</scope>
    <source>
        <strain evidence="2">DSM 15624 / JCM 10476 / NCIMB 786</strain>
    </source>
</reference>
<accession>L0JIH9</accession>
<proteinExistence type="predicted"/>
<gene>
    <name evidence="1" type="ordered locus">Natpe_1406</name>
</gene>
<evidence type="ECO:0000313" key="1">
    <source>
        <dbReference type="EMBL" id="AGB31310.1"/>
    </source>
</evidence>
<evidence type="ECO:0000313" key="2">
    <source>
        <dbReference type="Proteomes" id="UP000010843"/>
    </source>
</evidence>
<dbReference type="EMBL" id="CP003372">
    <property type="protein sequence ID" value="AGB31310.1"/>
    <property type="molecule type" value="Genomic_DNA"/>
</dbReference>